<evidence type="ECO:0000256" key="11">
    <source>
        <dbReference type="ARBA" id="ARBA00046288"/>
    </source>
</evidence>
<keyword evidence="2" id="KW-0963">Cytoplasm</keyword>
<protein>
    <submittedName>
        <fullName evidence="13">Hemicentin-1-like</fullName>
    </submittedName>
</protein>
<sequence>MENLKFEHRLDQSFIQILQQPEVLKWVEEAVQASKVHLLSTDHLEQAVNTWRIPFDPSLKEVTVSLSGPSPMIEIRNPLGKLVKKGFGLNELLNIYNSAKVVNVKEPEAGTWTVKTSSSGRHSIRITGLSTIDFRAGFSRKPTLDFKKTVSRPVQGVPTYVLLNTSGISNPARVDRLELLSISGGSLKTIPVKYYPDRQPYGIWNISDFIPPSEAFFLKVTGYDKDDYVFQRVSSVSFSSVVPDAPKVTMPRRTPGYYLQPGRILCSVDSLLPFTVSFFRNGVTLGVDQYFKESASVNWDIEKVTLSDEGSYECTAVSSAGTGRAQTFFDVSEPPPVIQVPNNVTVTSGERALLTCLVISAVDYNLTWQRSGRDVRLAEPARIRMLANLSLELRSVKVGDAGEYHCTASSEGGSAAASIFLTVQ</sequence>
<feature type="domain" description="Ig-like" evidence="12">
    <location>
        <begin position="246"/>
        <end position="332"/>
    </location>
</feature>
<gene>
    <name evidence="13" type="primary">LOC109677185</name>
</gene>
<keyword evidence="4" id="KW-0732">Signal</keyword>
<evidence type="ECO:0000259" key="12">
    <source>
        <dbReference type="PROSITE" id="PS50835"/>
    </source>
</evidence>
<dbReference type="CDD" id="cd00096">
    <property type="entry name" value="Ig"/>
    <property type="match status" value="1"/>
</dbReference>
<dbReference type="FunFam" id="2.60.40.10:FF:001133">
    <property type="entry name" value="Hemicentin 1"/>
    <property type="match status" value="1"/>
</dbReference>
<dbReference type="InterPro" id="IPR003599">
    <property type="entry name" value="Ig_sub"/>
</dbReference>
<dbReference type="InterPro" id="IPR007110">
    <property type="entry name" value="Ig-like_dom"/>
</dbReference>
<proteinExistence type="predicted"/>
<evidence type="ECO:0000313" key="13">
    <source>
        <dbReference type="RefSeq" id="XP_020008894.1"/>
    </source>
</evidence>
<dbReference type="GO" id="GO:0005737">
    <property type="term" value="C:cytoplasm"/>
    <property type="evidence" value="ECO:0007669"/>
    <property type="project" value="UniProtKB-SubCell"/>
</dbReference>
<evidence type="ECO:0000256" key="3">
    <source>
        <dbReference type="ARBA" id="ARBA00022692"/>
    </source>
</evidence>
<dbReference type="RefSeq" id="XP_020008894.1">
    <property type="nucleotide sequence ID" value="XM_020153305.1"/>
</dbReference>
<dbReference type="InterPro" id="IPR013783">
    <property type="entry name" value="Ig-like_fold"/>
</dbReference>
<dbReference type="SMART" id="SM00409">
    <property type="entry name" value="IG"/>
    <property type="match status" value="2"/>
</dbReference>
<comment type="subcellular location">
    <subcellularLocation>
        <location evidence="1">Cytoplasm</location>
    </subcellularLocation>
    <subcellularLocation>
        <location evidence="11">Endomembrane system</location>
        <topology evidence="11">Single-pass type I membrane protein</topology>
    </subcellularLocation>
</comment>
<keyword evidence="8" id="KW-0325">Glycoprotein</keyword>
<name>A0A8B7TMH9_CASCN</name>
<dbReference type="InterPro" id="IPR056475">
    <property type="entry name" value="GBD_Hemicentin/VWA7"/>
</dbReference>
<accession>A0A8B7TMH9</accession>
<dbReference type="Gene3D" id="2.60.40.10">
    <property type="entry name" value="Immunoglobulins"/>
    <property type="match status" value="2"/>
</dbReference>
<keyword evidence="3" id="KW-0812">Transmembrane</keyword>
<dbReference type="PANTHER" id="PTHR44888">
    <property type="entry name" value="HEPACAM FAMILY MEMBER 2-RELATED"/>
    <property type="match status" value="1"/>
</dbReference>
<dbReference type="GO" id="GO:0012505">
    <property type="term" value="C:endomembrane system"/>
    <property type="evidence" value="ECO:0007669"/>
    <property type="project" value="UniProtKB-SubCell"/>
</dbReference>
<dbReference type="PANTHER" id="PTHR44888:SF3">
    <property type="entry name" value="HEMICENTIN 2"/>
    <property type="match status" value="1"/>
</dbReference>
<dbReference type="SMART" id="SM00408">
    <property type="entry name" value="IGc2"/>
    <property type="match status" value="2"/>
</dbReference>
<evidence type="ECO:0000256" key="2">
    <source>
        <dbReference type="ARBA" id="ARBA00022490"/>
    </source>
</evidence>
<dbReference type="SUPFAM" id="SSF48726">
    <property type="entry name" value="Immunoglobulin"/>
    <property type="match status" value="2"/>
</dbReference>
<dbReference type="OrthoDB" id="5985519at2759"/>
<organism evidence="13">
    <name type="scientific">Castor canadensis</name>
    <name type="common">American beaver</name>
    <dbReference type="NCBI Taxonomy" id="51338"/>
    <lineage>
        <taxon>Eukaryota</taxon>
        <taxon>Metazoa</taxon>
        <taxon>Chordata</taxon>
        <taxon>Craniata</taxon>
        <taxon>Vertebrata</taxon>
        <taxon>Euteleostomi</taxon>
        <taxon>Mammalia</taxon>
        <taxon>Eutheria</taxon>
        <taxon>Euarchontoglires</taxon>
        <taxon>Glires</taxon>
        <taxon>Rodentia</taxon>
        <taxon>Castorimorpha</taxon>
        <taxon>Castoridae</taxon>
        <taxon>Castor</taxon>
    </lineage>
</organism>
<evidence type="ECO:0000256" key="1">
    <source>
        <dbReference type="ARBA" id="ARBA00004496"/>
    </source>
</evidence>
<keyword evidence="6" id="KW-0472">Membrane</keyword>
<evidence type="ECO:0000256" key="4">
    <source>
        <dbReference type="ARBA" id="ARBA00022729"/>
    </source>
</evidence>
<keyword evidence="5" id="KW-1133">Transmembrane helix</keyword>
<evidence type="ECO:0000256" key="7">
    <source>
        <dbReference type="ARBA" id="ARBA00023157"/>
    </source>
</evidence>
<dbReference type="AlphaFoldDB" id="A0A8B7TMH9"/>
<dbReference type="Pfam" id="PF07679">
    <property type="entry name" value="I-set"/>
    <property type="match status" value="1"/>
</dbReference>
<evidence type="ECO:0000256" key="9">
    <source>
        <dbReference type="ARBA" id="ARBA00023306"/>
    </source>
</evidence>
<dbReference type="Pfam" id="PF23560">
    <property type="entry name" value="GBD_Hemicentin"/>
    <property type="match status" value="1"/>
</dbReference>
<evidence type="ECO:0000256" key="6">
    <source>
        <dbReference type="ARBA" id="ARBA00023136"/>
    </source>
</evidence>
<dbReference type="InterPro" id="IPR036179">
    <property type="entry name" value="Ig-like_dom_sf"/>
</dbReference>
<dbReference type="PROSITE" id="PS50835">
    <property type="entry name" value="IG_LIKE"/>
    <property type="match status" value="2"/>
</dbReference>
<keyword evidence="7" id="KW-1015">Disulfide bond</keyword>
<dbReference type="KEGG" id="ccan:109677185"/>
<feature type="domain" description="Ig-like" evidence="12">
    <location>
        <begin position="335"/>
        <end position="422"/>
    </location>
</feature>
<evidence type="ECO:0000256" key="5">
    <source>
        <dbReference type="ARBA" id="ARBA00022989"/>
    </source>
</evidence>
<evidence type="ECO:0000256" key="10">
    <source>
        <dbReference type="ARBA" id="ARBA00023319"/>
    </source>
</evidence>
<dbReference type="InterPro" id="IPR052280">
    <property type="entry name" value="HEPACAM_domain"/>
</dbReference>
<keyword evidence="10" id="KW-0393">Immunoglobulin domain</keyword>
<dbReference type="InterPro" id="IPR003598">
    <property type="entry name" value="Ig_sub2"/>
</dbReference>
<feature type="non-terminal residue" evidence="13">
    <location>
        <position position="424"/>
    </location>
</feature>
<reference evidence="13" key="1">
    <citation type="submission" date="2025-08" db="UniProtKB">
        <authorList>
            <consortium name="RefSeq"/>
        </authorList>
    </citation>
    <scope>IDENTIFICATION</scope>
    <source>
        <tissue evidence="13">Leukocyte</tissue>
    </source>
</reference>
<keyword evidence="9" id="KW-0131">Cell cycle</keyword>
<evidence type="ECO:0000256" key="8">
    <source>
        <dbReference type="ARBA" id="ARBA00023180"/>
    </source>
</evidence>
<dbReference type="InterPro" id="IPR013098">
    <property type="entry name" value="Ig_I-set"/>
</dbReference>
<dbReference type="FunFam" id="2.60.40.10:FF:001139">
    <property type="entry name" value="Hemicentin 1"/>
    <property type="match status" value="1"/>
</dbReference>